<organism evidence="1">
    <name type="scientific">marine metagenome</name>
    <dbReference type="NCBI Taxonomy" id="408172"/>
    <lineage>
        <taxon>unclassified sequences</taxon>
        <taxon>metagenomes</taxon>
        <taxon>ecological metagenomes</taxon>
    </lineage>
</organism>
<feature type="non-terminal residue" evidence="1">
    <location>
        <position position="191"/>
    </location>
</feature>
<dbReference type="AlphaFoldDB" id="A0A383E215"/>
<proteinExistence type="predicted"/>
<evidence type="ECO:0000313" key="1">
    <source>
        <dbReference type="EMBL" id="SVE50856.1"/>
    </source>
</evidence>
<dbReference type="EMBL" id="UINC01222186">
    <property type="protein sequence ID" value="SVE50856.1"/>
    <property type="molecule type" value="Genomic_DNA"/>
</dbReference>
<sequence length="191" mass="21897">MEIKEKMKDSTFGKFNPMALREKYSAKKVTNNYSSFWMDNDWNTRNTSIFDVDAEDYVKPKTDLVALAGYRRAIANFVTIVTGESDIKVKFNDGDDSYTDGKTVVIGSKMDDKLFDSSVGLALHEGSHIKLSDFEFLRNLKFNIPKEYIERGLKKGFSENEVIANIKFLLNYVEDRRIDNYVFSTSPGYKG</sequence>
<gene>
    <name evidence="1" type="ORF">METZ01_LOCUS503710</name>
</gene>
<protein>
    <submittedName>
        <fullName evidence="1">Uncharacterized protein</fullName>
    </submittedName>
</protein>
<reference evidence="1" key="1">
    <citation type="submission" date="2018-05" db="EMBL/GenBank/DDBJ databases">
        <authorList>
            <person name="Lanie J.A."/>
            <person name="Ng W.-L."/>
            <person name="Kazmierczak K.M."/>
            <person name="Andrzejewski T.M."/>
            <person name="Davidsen T.M."/>
            <person name="Wayne K.J."/>
            <person name="Tettelin H."/>
            <person name="Glass J.I."/>
            <person name="Rusch D."/>
            <person name="Podicherti R."/>
            <person name="Tsui H.-C.T."/>
            <person name="Winkler M.E."/>
        </authorList>
    </citation>
    <scope>NUCLEOTIDE SEQUENCE</scope>
</reference>
<accession>A0A383E215</accession>
<name>A0A383E215_9ZZZZ</name>